<evidence type="ECO:0000313" key="10">
    <source>
        <dbReference type="EMBL" id="OAY51837.1"/>
    </source>
</evidence>
<dbReference type="SFLD" id="SFLDG01121">
    <property type="entry name" value="Diphthamide_biosynthesis"/>
    <property type="match status" value="1"/>
</dbReference>
<evidence type="ECO:0000256" key="5">
    <source>
        <dbReference type="ARBA" id="ARBA00022723"/>
    </source>
</evidence>
<comment type="caution">
    <text evidence="10">The sequence shown here is derived from an EMBL/GenBank/DDBJ whole genome shotgun (WGS) entry which is preliminary data.</text>
</comment>
<dbReference type="EMBL" id="CM004390">
    <property type="protein sequence ID" value="OAY51837.1"/>
    <property type="molecule type" value="Genomic_DNA"/>
</dbReference>
<dbReference type="InterPro" id="IPR042265">
    <property type="entry name" value="DPH1/DPH2_3"/>
</dbReference>
<dbReference type="FunFam" id="3.40.50.11840:FF:000002">
    <property type="entry name" value="2-(3-amino-3-carboxypropyl)histidine synthase subunit 2"/>
    <property type="match status" value="1"/>
</dbReference>
<keyword evidence="7" id="KW-0411">Iron-sulfur</keyword>
<dbReference type="GO" id="GO:0006979">
    <property type="term" value="P:response to oxidative stress"/>
    <property type="evidence" value="ECO:0007669"/>
    <property type="project" value="EnsemblPlants"/>
</dbReference>
<dbReference type="InterPro" id="IPR016435">
    <property type="entry name" value="DPH1/DPH2"/>
</dbReference>
<dbReference type="InterPro" id="IPR042263">
    <property type="entry name" value="DPH1/DPH2_1"/>
</dbReference>
<dbReference type="GO" id="GO:0005829">
    <property type="term" value="C:cytosol"/>
    <property type="evidence" value="ECO:0007669"/>
    <property type="project" value="EnsemblPlants"/>
</dbReference>
<reference evidence="11" key="1">
    <citation type="journal article" date="2016" name="Nat. Biotechnol.">
        <title>Sequencing wild and cultivated cassava and related species reveals extensive interspecific hybridization and genetic diversity.</title>
        <authorList>
            <person name="Bredeson J.V."/>
            <person name="Lyons J.B."/>
            <person name="Prochnik S.E."/>
            <person name="Wu G.A."/>
            <person name="Ha C.M."/>
            <person name="Edsinger-Gonzales E."/>
            <person name="Grimwood J."/>
            <person name="Schmutz J."/>
            <person name="Rabbi I.Y."/>
            <person name="Egesi C."/>
            <person name="Nauluvula P."/>
            <person name="Lebot V."/>
            <person name="Ndunguru J."/>
            <person name="Mkamilo G."/>
            <person name="Bart R.S."/>
            <person name="Setter T.L."/>
            <person name="Gleadow R.M."/>
            <person name="Kulakow P."/>
            <person name="Ferguson M.E."/>
            <person name="Rounsley S."/>
            <person name="Rokhsar D.S."/>
        </authorList>
    </citation>
    <scope>NUCLEOTIDE SEQUENCE [LARGE SCALE GENOMIC DNA]</scope>
    <source>
        <strain evidence="11">cv. AM560-2</strain>
    </source>
</reference>
<dbReference type="Gene3D" id="3.40.50.11860">
    <property type="entry name" value="Diphthamide synthesis DPH1/DPH2 domain 3"/>
    <property type="match status" value="1"/>
</dbReference>
<dbReference type="GO" id="GO:0017183">
    <property type="term" value="P:protein histidyl modification to diphthamide"/>
    <property type="evidence" value="ECO:0000318"/>
    <property type="project" value="GO_Central"/>
</dbReference>
<dbReference type="Gene3D" id="3.40.50.11840">
    <property type="entry name" value="Diphthamide synthesis DPH1/DPH2 domain 1"/>
    <property type="match status" value="1"/>
</dbReference>
<evidence type="ECO:0000256" key="6">
    <source>
        <dbReference type="ARBA" id="ARBA00023004"/>
    </source>
</evidence>
<evidence type="ECO:0000256" key="1">
    <source>
        <dbReference type="ARBA" id="ARBA00001966"/>
    </source>
</evidence>
<dbReference type="PANTHER" id="PTHR10762:SF2">
    <property type="entry name" value="2-(3-AMINO-3-CARBOXYPROPYL)HISTIDINE SYNTHASE SUBUNIT 2"/>
    <property type="match status" value="1"/>
</dbReference>
<accession>A0A2C9VZC4</accession>
<dbReference type="Pfam" id="PF01866">
    <property type="entry name" value="Diphthamide_syn"/>
    <property type="match status" value="1"/>
</dbReference>
<evidence type="ECO:0000256" key="4">
    <source>
        <dbReference type="ARBA" id="ARBA00021914"/>
    </source>
</evidence>
<dbReference type="FunFam" id="3.40.50.11860:FF:000001">
    <property type="entry name" value="2-(3-amino-3-carboxypropyl)histidine synthase subunit 2"/>
    <property type="match status" value="1"/>
</dbReference>
<evidence type="ECO:0000256" key="8">
    <source>
        <dbReference type="ARBA" id="ARBA00032573"/>
    </source>
</evidence>
<evidence type="ECO:0000256" key="7">
    <source>
        <dbReference type="ARBA" id="ARBA00023014"/>
    </source>
</evidence>
<protein>
    <recommendedName>
        <fullName evidence="4">2-(3-amino-3-carboxypropyl)histidine synthase subunit 2</fullName>
    </recommendedName>
    <alternativeName>
        <fullName evidence="8">Diphthamide biosynthesis protein 2</fullName>
    </alternativeName>
    <alternativeName>
        <fullName evidence="9">Diphtheria toxin resistance protein 2</fullName>
    </alternativeName>
</protein>
<proteinExistence type="inferred from homology"/>
<dbReference type="OrthoDB" id="449241at2759"/>
<comment type="cofactor">
    <cofactor evidence="1">
        <name>[4Fe-4S] cluster</name>
        <dbReference type="ChEBI" id="CHEBI:49883"/>
    </cofactor>
</comment>
<keyword evidence="11" id="KW-1185">Reference proteome</keyword>
<dbReference type="OMA" id="QIWNENH"/>
<name>A0A2C9VZC4_MANES</name>
<evidence type="ECO:0000256" key="2">
    <source>
        <dbReference type="ARBA" id="ARBA00005156"/>
    </source>
</evidence>
<gene>
    <name evidence="10" type="ORF">MANES_04G036900v8</name>
</gene>
<dbReference type="Proteomes" id="UP000091857">
    <property type="component" value="Chromosome 4"/>
</dbReference>
<keyword evidence="6" id="KW-0408">Iron</keyword>
<evidence type="ECO:0000256" key="3">
    <source>
        <dbReference type="ARBA" id="ARBA00006179"/>
    </source>
</evidence>
<dbReference type="AlphaFoldDB" id="A0A2C9VZC4"/>
<organism evidence="10 11">
    <name type="scientific">Manihot esculenta</name>
    <name type="common">Cassava</name>
    <name type="synonym">Jatropha manihot</name>
    <dbReference type="NCBI Taxonomy" id="3983"/>
    <lineage>
        <taxon>Eukaryota</taxon>
        <taxon>Viridiplantae</taxon>
        <taxon>Streptophyta</taxon>
        <taxon>Embryophyta</taxon>
        <taxon>Tracheophyta</taxon>
        <taxon>Spermatophyta</taxon>
        <taxon>Magnoliopsida</taxon>
        <taxon>eudicotyledons</taxon>
        <taxon>Gunneridae</taxon>
        <taxon>Pentapetalae</taxon>
        <taxon>rosids</taxon>
        <taxon>fabids</taxon>
        <taxon>Malpighiales</taxon>
        <taxon>Euphorbiaceae</taxon>
        <taxon>Crotonoideae</taxon>
        <taxon>Manihoteae</taxon>
        <taxon>Manihot</taxon>
    </lineage>
</organism>
<evidence type="ECO:0000313" key="11">
    <source>
        <dbReference type="Proteomes" id="UP000091857"/>
    </source>
</evidence>
<dbReference type="UniPathway" id="UPA00559"/>
<comment type="pathway">
    <text evidence="2">Protein modification; peptidyl-diphthamide biosynthesis.</text>
</comment>
<comment type="similarity">
    <text evidence="3">Belongs to the DPH1/DPH2 family. DPH2 subfamily.</text>
</comment>
<dbReference type="Gramene" id="Manes.04G036900.1.v8.1">
    <property type="protein sequence ID" value="Manes.04G036900.1.v8.1.CDS"/>
    <property type="gene ID" value="Manes.04G036900.v8.1"/>
</dbReference>
<dbReference type="NCBIfam" id="TIGR00322">
    <property type="entry name" value="diphth2_R"/>
    <property type="match status" value="1"/>
</dbReference>
<dbReference type="GO" id="GO:0046872">
    <property type="term" value="F:metal ion binding"/>
    <property type="evidence" value="ECO:0007669"/>
    <property type="project" value="UniProtKB-KW"/>
</dbReference>
<dbReference type="GO" id="GO:0051536">
    <property type="term" value="F:iron-sulfur cluster binding"/>
    <property type="evidence" value="ECO:0007669"/>
    <property type="project" value="UniProtKB-KW"/>
</dbReference>
<evidence type="ECO:0000256" key="9">
    <source>
        <dbReference type="ARBA" id="ARBA00032791"/>
    </source>
</evidence>
<dbReference type="SFLD" id="SFLDS00032">
    <property type="entry name" value="Radical_SAM_3-amino-3-carboxyp"/>
    <property type="match status" value="1"/>
</dbReference>
<keyword evidence="5" id="KW-0479">Metal-binding</keyword>
<dbReference type="GO" id="GO:0090560">
    <property type="term" value="F:2-(3-amino-3-carboxypropyl)histidine synthase activity"/>
    <property type="evidence" value="ECO:0007669"/>
    <property type="project" value="InterPro"/>
</dbReference>
<dbReference type="STRING" id="3983.A0A2C9VZC4"/>
<sequence length="503" mass="55597">MDFKEVYEIDHTAAFIHNNGFTSVALQFPDELLKDSVRVVSNLREKLQLLRESVTEQNGDSKEVRLFVMADTTYGSCCVDEVGASHIDADCVIHYGHTCLSPTSTVPAFFVFGKASISISSCAKSLSDYALTNSKPIMVLYGLEYAYAIPHVREELVSSMSMQAAPKHPDIHFADVICSVINPSDNKKNPDGLAGPFGEYSSIDDVGAAAGTGHRIGGLMWELPNGHRMDDYLLVWIGADNSAFANVVMTFNDCEIVRYDAKENRLVTDLSQQRRILKRRYYLVEKAKDANIVGILVGTLGVAGYLDMIHQMKDLITSAGKKAYTLVMGRPNPAKLANFPECDVFIYVSCAQTSLLDSKEFLAPVITPFEAMVAFSRGSQWTGAYVMEFRDLINLSPVEGKNKSEEARFSFMQGRYVEGFDLQENIEEEDGALALANATEKALQLHDANSTSLIKRTIQSGAQYFANRSYQGLDMHIDNATPEPYLIGRTGKASGYEHEKNQA</sequence>
<dbReference type="PANTHER" id="PTHR10762">
    <property type="entry name" value="DIPHTHAMIDE BIOSYNTHESIS PROTEIN"/>
    <property type="match status" value="1"/>
</dbReference>